<evidence type="ECO:0000313" key="1">
    <source>
        <dbReference type="EMBL" id="CAK0747915.1"/>
    </source>
</evidence>
<keyword evidence="2" id="KW-1185">Reference proteome</keyword>
<accession>A0AAV1HV33</accession>
<reference evidence="1 2" key="1">
    <citation type="submission" date="2023-10" db="EMBL/GenBank/DDBJ databases">
        <authorList>
            <person name="Maclean D."/>
            <person name="Macfadyen A."/>
        </authorList>
    </citation>
    <scope>NUCLEOTIDE SEQUENCE [LARGE SCALE GENOMIC DNA]</scope>
</reference>
<proteinExistence type="predicted"/>
<comment type="caution">
    <text evidence="1">The sequence shown here is derived from an EMBL/GenBank/DDBJ whole genome shotgun (WGS) entry which is preliminary data.</text>
</comment>
<dbReference type="EMBL" id="CAUYUE010000002">
    <property type="protein sequence ID" value="CAK0747915.1"/>
    <property type="molecule type" value="Genomic_DNA"/>
</dbReference>
<evidence type="ECO:0000313" key="2">
    <source>
        <dbReference type="Proteomes" id="UP001314263"/>
    </source>
</evidence>
<dbReference type="Proteomes" id="UP001314263">
    <property type="component" value="Unassembled WGS sequence"/>
</dbReference>
<organism evidence="1 2">
    <name type="scientific">Coccomyxa viridis</name>
    <dbReference type="NCBI Taxonomy" id="1274662"/>
    <lineage>
        <taxon>Eukaryota</taxon>
        <taxon>Viridiplantae</taxon>
        <taxon>Chlorophyta</taxon>
        <taxon>core chlorophytes</taxon>
        <taxon>Trebouxiophyceae</taxon>
        <taxon>Trebouxiophyceae incertae sedis</taxon>
        <taxon>Coccomyxaceae</taxon>
        <taxon>Coccomyxa</taxon>
    </lineage>
</organism>
<dbReference type="AlphaFoldDB" id="A0AAV1HV33"/>
<sequence>MIRPVAFSRNYWLRRRGALKYRLLQLYYETGDPQITRDVVECLKCSMKVRAEPMCQDPQQNRPLTERLMVLWTSFCKWGSKGDLPTGKARRYAPVLLEHIRQCDLILMIEDNYFDTSHNHRPENELNLTALAAFASSLGQSIAAFPAATSASWTEWMEESEGDAGKAEFR</sequence>
<name>A0AAV1HV33_9CHLO</name>
<gene>
    <name evidence="1" type="ORF">CVIRNUC_001799</name>
</gene>
<protein>
    <submittedName>
        <fullName evidence="1">Uncharacterized protein</fullName>
    </submittedName>
</protein>